<keyword evidence="1" id="KW-1133">Transmembrane helix</keyword>
<dbReference type="STRING" id="318464.IO99_12795"/>
<keyword evidence="1" id="KW-0472">Membrane</keyword>
<protein>
    <recommendedName>
        <fullName evidence="4">Sodium:pantothenate symporter</fullName>
    </recommendedName>
</protein>
<evidence type="ECO:0000256" key="1">
    <source>
        <dbReference type="SAM" id="Phobius"/>
    </source>
</evidence>
<sequence length="96" mass="11235">MKLSEKAKNRQMNKEAIISIILYILYFMWWYITGFGLGSGEPSTYKYVMGLPLWFVLSSFVGPIILIVAVTFTVKYLFVDMDLENDEEQKNNHKEK</sequence>
<dbReference type="Pfam" id="PF06196">
    <property type="entry name" value="DUF997"/>
    <property type="match status" value="1"/>
</dbReference>
<proteinExistence type="predicted"/>
<dbReference type="eggNOG" id="COG3924">
    <property type="taxonomic scope" value="Bacteria"/>
</dbReference>
<gene>
    <name evidence="2" type="ORF">IO99_12795</name>
</gene>
<keyword evidence="1" id="KW-0812">Transmembrane</keyword>
<reference evidence="2 3" key="1">
    <citation type="submission" date="2014-07" db="EMBL/GenBank/DDBJ databases">
        <title>Draft genome of Clostridium sulfidigenes 113A isolated from sediments associated with methane hydrate from Krishna Godavari basin.</title>
        <authorList>
            <person name="Honkalas V.S."/>
            <person name="Dabir A.P."/>
            <person name="Arora P."/>
            <person name="Dhakephalkar P.K."/>
        </authorList>
    </citation>
    <scope>NUCLEOTIDE SEQUENCE [LARGE SCALE GENOMIC DNA]</scope>
    <source>
        <strain evidence="2 3">113A</strain>
    </source>
</reference>
<evidence type="ECO:0008006" key="4">
    <source>
        <dbReference type="Google" id="ProtNLM"/>
    </source>
</evidence>
<organism evidence="2 3">
    <name type="scientific">Clostridium sulfidigenes</name>
    <dbReference type="NCBI Taxonomy" id="318464"/>
    <lineage>
        <taxon>Bacteria</taxon>
        <taxon>Bacillati</taxon>
        <taxon>Bacillota</taxon>
        <taxon>Clostridia</taxon>
        <taxon>Eubacteriales</taxon>
        <taxon>Clostridiaceae</taxon>
        <taxon>Clostridium</taxon>
    </lineage>
</organism>
<feature type="transmembrane region" description="Helical" evidence="1">
    <location>
        <begin position="12"/>
        <end position="32"/>
    </location>
</feature>
<name>A0A084J9Z5_9CLOT</name>
<keyword evidence="3" id="KW-1185">Reference proteome</keyword>
<feature type="transmembrane region" description="Helical" evidence="1">
    <location>
        <begin position="52"/>
        <end position="74"/>
    </location>
</feature>
<dbReference type="PANTHER" id="PTHR39174">
    <property type="entry name" value="INNER MEMBRANE PROTEIN-RELATED"/>
    <property type="match status" value="1"/>
</dbReference>
<dbReference type="AlphaFoldDB" id="A0A084J9Z5"/>
<dbReference type="InterPro" id="IPR010398">
    <property type="entry name" value="DUF997"/>
</dbReference>
<evidence type="ECO:0000313" key="3">
    <source>
        <dbReference type="Proteomes" id="UP000028542"/>
    </source>
</evidence>
<evidence type="ECO:0000313" key="2">
    <source>
        <dbReference type="EMBL" id="KEZ85779.1"/>
    </source>
</evidence>
<accession>A0A084J9Z5</accession>
<dbReference type="PANTHER" id="PTHR39174:SF1">
    <property type="entry name" value="INNER MEMBRANE PROTEIN"/>
    <property type="match status" value="1"/>
</dbReference>
<dbReference type="EMBL" id="JPMD01000030">
    <property type="protein sequence ID" value="KEZ85779.1"/>
    <property type="molecule type" value="Genomic_DNA"/>
</dbReference>
<dbReference type="Proteomes" id="UP000028542">
    <property type="component" value="Unassembled WGS sequence"/>
</dbReference>
<comment type="caution">
    <text evidence="2">The sequence shown here is derived from an EMBL/GenBank/DDBJ whole genome shotgun (WGS) entry which is preliminary data.</text>
</comment>
<dbReference type="RefSeq" id="WP_035133828.1">
    <property type="nucleotide sequence ID" value="NZ_JPMD01000030.1"/>
</dbReference>